<dbReference type="GeneID" id="61296518"/>
<evidence type="ECO:0000313" key="1">
    <source>
        <dbReference type="EMBL" id="SGY93978.1"/>
    </source>
</evidence>
<protein>
    <submittedName>
        <fullName evidence="1">Uncharacterized protein</fullName>
    </submittedName>
</protein>
<name>A0ABY1HGW6_9GAMM</name>
<comment type="caution">
    <text evidence="1">The sequence shown here is derived from an EMBL/GenBank/DDBJ whole genome shotgun (WGS) entry which is preliminary data.</text>
</comment>
<accession>A0ABY1HGW6</accession>
<keyword evidence="2" id="KW-1185">Reference proteome</keyword>
<organism evidence="1 2">
    <name type="scientific">Moritella viscosa</name>
    <dbReference type="NCBI Taxonomy" id="80854"/>
    <lineage>
        <taxon>Bacteria</taxon>
        <taxon>Pseudomonadati</taxon>
        <taxon>Pseudomonadota</taxon>
        <taxon>Gammaproteobacteria</taxon>
        <taxon>Alteromonadales</taxon>
        <taxon>Moritellaceae</taxon>
        <taxon>Moritella</taxon>
    </lineage>
</organism>
<reference evidence="1 2" key="1">
    <citation type="submission" date="2016-11" db="EMBL/GenBank/DDBJ databases">
        <authorList>
            <person name="Klemetsen T."/>
        </authorList>
    </citation>
    <scope>NUCLEOTIDE SEQUENCE [LARGE SCALE GENOMIC DNA]</scope>
    <source>
        <strain evidence="1">MT 2528</strain>
    </source>
</reference>
<gene>
    <name evidence="1" type="ORF">MT2528_2683</name>
</gene>
<dbReference type="RefSeq" id="WP_075472532.1">
    <property type="nucleotide sequence ID" value="NZ_CAWQZC010000153.1"/>
</dbReference>
<proteinExistence type="predicted"/>
<sequence>MSHMIPRRTVITFDPLTEHLKNLQPDEVNALHMMQGVYSNQIALSTALVSLQHHAFNSDNNLHGLADSVAANTLPRFTPICNEIKENLNNG</sequence>
<dbReference type="Proteomes" id="UP000182660">
    <property type="component" value="Unassembled WGS sequence"/>
</dbReference>
<dbReference type="EMBL" id="FPLJ01000060">
    <property type="protein sequence ID" value="SGY93978.1"/>
    <property type="molecule type" value="Genomic_DNA"/>
</dbReference>
<evidence type="ECO:0000313" key="2">
    <source>
        <dbReference type="Proteomes" id="UP000182660"/>
    </source>
</evidence>